<organism evidence="6 7">
    <name type="scientific">Aureimonas pseudogalii</name>
    <dbReference type="NCBI Taxonomy" id="1744844"/>
    <lineage>
        <taxon>Bacteria</taxon>
        <taxon>Pseudomonadati</taxon>
        <taxon>Pseudomonadota</taxon>
        <taxon>Alphaproteobacteria</taxon>
        <taxon>Hyphomicrobiales</taxon>
        <taxon>Aurantimonadaceae</taxon>
        <taxon>Aureimonas</taxon>
    </lineage>
</organism>
<proteinExistence type="predicted"/>
<dbReference type="Pfam" id="PF07729">
    <property type="entry name" value="FCD"/>
    <property type="match status" value="1"/>
</dbReference>
<dbReference type="InterPro" id="IPR036390">
    <property type="entry name" value="WH_DNA-bd_sf"/>
</dbReference>
<keyword evidence="1" id="KW-0805">Transcription regulation</keyword>
<comment type="caution">
    <text evidence="6">The sequence shown here is derived from an EMBL/GenBank/DDBJ whole genome shotgun (WGS) entry which is preliminary data.</text>
</comment>
<dbReference type="InterPro" id="IPR036388">
    <property type="entry name" value="WH-like_DNA-bd_sf"/>
</dbReference>
<keyword evidence="3" id="KW-0804">Transcription</keyword>
<evidence type="ECO:0000313" key="7">
    <source>
        <dbReference type="Proteomes" id="UP000542776"/>
    </source>
</evidence>
<sequence length="249" mass="26997">MTRRPTPSSPPTRRTSADMLREVLSDRIVHGILRPGEPLDETSLALEFGVSRTPIREALRQLETIGLAASRPHRGAIVANLAPEELAEAFVVMAELEALCARLCAGSMTTPQKLALQALHEAGAAFVAENDVDGFRAHNERFHNAIYRGSGNGFLEMTTIGVRRRLAPFRKMQFELDRRIEGSQAEHGRIVQAILDGDEDAGASTMRDHILIVRGKVEEVVAQPDAGPRRGGRRSEIPPENGGSAAVGG</sequence>
<dbReference type="EMBL" id="JACIEK010000022">
    <property type="protein sequence ID" value="MBB4000523.1"/>
    <property type="molecule type" value="Genomic_DNA"/>
</dbReference>
<dbReference type="SUPFAM" id="SSF46785">
    <property type="entry name" value="Winged helix' DNA-binding domain"/>
    <property type="match status" value="1"/>
</dbReference>
<keyword evidence="2 6" id="KW-0238">DNA-binding</keyword>
<name>A0A7W6H8U1_9HYPH</name>
<dbReference type="SMART" id="SM00345">
    <property type="entry name" value="HTH_GNTR"/>
    <property type="match status" value="1"/>
</dbReference>
<feature type="region of interest" description="Disordered" evidence="4">
    <location>
        <begin position="223"/>
        <end position="249"/>
    </location>
</feature>
<evidence type="ECO:0000256" key="2">
    <source>
        <dbReference type="ARBA" id="ARBA00023125"/>
    </source>
</evidence>
<protein>
    <submittedName>
        <fullName evidence="6">DNA-binding GntR family transcriptional regulator</fullName>
    </submittedName>
</protein>
<reference evidence="6 7" key="1">
    <citation type="submission" date="2020-08" db="EMBL/GenBank/DDBJ databases">
        <title>Genomic Encyclopedia of Type Strains, Phase IV (KMG-IV): sequencing the most valuable type-strain genomes for metagenomic binning, comparative biology and taxonomic classification.</title>
        <authorList>
            <person name="Goeker M."/>
        </authorList>
    </citation>
    <scope>NUCLEOTIDE SEQUENCE [LARGE SCALE GENOMIC DNA]</scope>
    <source>
        <strain evidence="6 7">DSM 102238</strain>
    </source>
</reference>
<keyword evidence="7" id="KW-1185">Reference proteome</keyword>
<dbReference type="PANTHER" id="PTHR43537">
    <property type="entry name" value="TRANSCRIPTIONAL REGULATOR, GNTR FAMILY"/>
    <property type="match status" value="1"/>
</dbReference>
<dbReference type="InterPro" id="IPR011711">
    <property type="entry name" value="GntR_C"/>
</dbReference>
<evidence type="ECO:0000256" key="1">
    <source>
        <dbReference type="ARBA" id="ARBA00023015"/>
    </source>
</evidence>
<accession>A0A7W6H8U1</accession>
<dbReference type="InterPro" id="IPR000524">
    <property type="entry name" value="Tscrpt_reg_HTH_GntR"/>
</dbReference>
<dbReference type="RefSeq" id="WP_183202399.1">
    <property type="nucleotide sequence ID" value="NZ_JACIEK010000022.1"/>
</dbReference>
<dbReference type="Pfam" id="PF00392">
    <property type="entry name" value="GntR"/>
    <property type="match status" value="1"/>
</dbReference>
<gene>
    <name evidence="6" type="ORF">GGR04_004401</name>
</gene>
<dbReference type="Proteomes" id="UP000542776">
    <property type="component" value="Unassembled WGS sequence"/>
</dbReference>
<dbReference type="GO" id="GO:0003700">
    <property type="term" value="F:DNA-binding transcription factor activity"/>
    <property type="evidence" value="ECO:0007669"/>
    <property type="project" value="InterPro"/>
</dbReference>
<dbReference type="PANTHER" id="PTHR43537:SF49">
    <property type="entry name" value="TRANSCRIPTIONAL REGULATORY PROTEIN"/>
    <property type="match status" value="1"/>
</dbReference>
<evidence type="ECO:0000256" key="3">
    <source>
        <dbReference type="ARBA" id="ARBA00023163"/>
    </source>
</evidence>
<dbReference type="Gene3D" id="1.20.120.530">
    <property type="entry name" value="GntR ligand-binding domain-like"/>
    <property type="match status" value="1"/>
</dbReference>
<feature type="domain" description="HTH gntR-type" evidence="5">
    <location>
        <begin position="14"/>
        <end position="81"/>
    </location>
</feature>
<evidence type="ECO:0000256" key="4">
    <source>
        <dbReference type="SAM" id="MobiDB-lite"/>
    </source>
</evidence>
<dbReference type="SUPFAM" id="SSF48008">
    <property type="entry name" value="GntR ligand-binding domain-like"/>
    <property type="match status" value="1"/>
</dbReference>
<dbReference type="CDD" id="cd07377">
    <property type="entry name" value="WHTH_GntR"/>
    <property type="match status" value="1"/>
</dbReference>
<dbReference type="InterPro" id="IPR008920">
    <property type="entry name" value="TF_FadR/GntR_C"/>
</dbReference>
<dbReference type="SMART" id="SM00895">
    <property type="entry name" value="FCD"/>
    <property type="match status" value="1"/>
</dbReference>
<dbReference type="AlphaFoldDB" id="A0A7W6H8U1"/>
<dbReference type="PROSITE" id="PS50949">
    <property type="entry name" value="HTH_GNTR"/>
    <property type="match status" value="1"/>
</dbReference>
<dbReference type="Gene3D" id="1.10.10.10">
    <property type="entry name" value="Winged helix-like DNA-binding domain superfamily/Winged helix DNA-binding domain"/>
    <property type="match status" value="1"/>
</dbReference>
<dbReference type="GO" id="GO:0003677">
    <property type="term" value="F:DNA binding"/>
    <property type="evidence" value="ECO:0007669"/>
    <property type="project" value="UniProtKB-KW"/>
</dbReference>
<evidence type="ECO:0000259" key="5">
    <source>
        <dbReference type="PROSITE" id="PS50949"/>
    </source>
</evidence>
<evidence type="ECO:0000313" key="6">
    <source>
        <dbReference type="EMBL" id="MBB4000523.1"/>
    </source>
</evidence>